<proteinExistence type="predicted"/>
<keyword evidence="2" id="KW-1185">Reference proteome</keyword>
<dbReference type="EMBL" id="CM055097">
    <property type="protein sequence ID" value="KAJ7552219.1"/>
    <property type="molecule type" value="Genomic_DNA"/>
</dbReference>
<protein>
    <submittedName>
        <fullName evidence="1">Uncharacterized protein</fullName>
    </submittedName>
</protein>
<comment type="caution">
    <text evidence="1">The sequence shown here is derived from an EMBL/GenBank/DDBJ whole genome shotgun (WGS) entry which is preliminary data.</text>
</comment>
<gene>
    <name evidence="1" type="ORF">O6H91_06G046500</name>
</gene>
<accession>A0ACC2DDI0</accession>
<evidence type="ECO:0000313" key="1">
    <source>
        <dbReference type="EMBL" id="KAJ7552219.1"/>
    </source>
</evidence>
<sequence>MCQAQTTAVLFSGQERHYRGDEETVGILDRLLLAWRVLFPDRKASPRQIGSNALVAKERLRMILISDRCSVNDLAKKKIMDNIVGALADFVVIESEEKIQLNVSLDPDLGAVYAVTVPIRRVKPEYQSHSKVLQDVDLHEAIVDESERPFQSVTTLNSQSV</sequence>
<evidence type="ECO:0000313" key="2">
    <source>
        <dbReference type="Proteomes" id="UP001162992"/>
    </source>
</evidence>
<name>A0ACC2DDI0_DIPCM</name>
<dbReference type="Proteomes" id="UP001162992">
    <property type="component" value="Chromosome 6"/>
</dbReference>
<organism evidence="1 2">
    <name type="scientific">Diphasiastrum complanatum</name>
    <name type="common">Issler's clubmoss</name>
    <name type="synonym">Lycopodium complanatum</name>
    <dbReference type="NCBI Taxonomy" id="34168"/>
    <lineage>
        <taxon>Eukaryota</taxon>
        <taxon>Viridiplantae</taxon>
        <taxon>Streptophyta</taxon>
        <taxon>Embryophyta</taxon>
        <taxon>Tracheophyta</taxon>
        <taxon>Lycopodiopsida</taxon>
        <taxon>Lycopodiales</taxon>
        <taxon>Lycopodiaceae</taxon>
        <taxon>Lycopodioideae</taxon>
        <taxon>Diphasiastrum</taxon>
    </lineage>
</organism>
<reference evidence="2" key="1">
    <citation type="journal article" date="2024" name="Proc. Natl. Acad. Sci. U.S.A.">
        <title>Extraordinary preservation of gene collinearity over three hundred million years revealed in homosporous lycophytes.</title>
        <authorList>
            <person name="Li C."/>
            <person name="Wickell D."/>
            <person name="Kuo L.Y."/>
            <person name="Chen X."/>
            <person name="Nie B."/>
            <person name="Liao X."/>
            <person name="Peng D."/>
            <person name="Ji J."/>
            <person name="Jenkins J."/>
            <person name="Williams M."/>
            <person name="Shu S."/>
            <person name="Plott C."/>
            <person name="Barry K."/>
            <person name="Rajasekar S."/>
            <person name="Grimwood J."/>
            <person name="Han X."/>
            <person name="Sun S."/>
            <person name="Hou Z."/>
            <person name="He W."/>
            <person name="Dai G."/>
            <person name="Sun C."/>
            <person name="Schmutz J."/>
            <person name="Leebens-Mack J.H."/>
            <person name="Li F.W."/>
            <person name="Wang L."/>
        </authorList>
    </citation>
    <scope>NUCLEOTIDE SEQUENCE [LARGE SCALE GENOMIC DNA]</scope>
    <source>
        <strain evidence="2">cv. PW_Plant_1</strain>
    </source>
</reference>